<proteinExistence type="predicted"/>
<gene>
    <name evidence="1" type="ORF">EB796_004719</name>
</gene>
<accession>A0A7J7KFF6</accession>
<dbReference type="EMBL" id="VXIV02000642">
    <property type="protein sequence ID" value="KAF6036965.1"/>
    <property type="molecule type" value="Genomic_DNA"/>
</dbReference>
<dbReference type="AlphaFoldDB" id="A0A7J7KFF6"/>
<dbReference type="Proteomes" id="UP000593567">
    <property type="component" value="Unassembled WGS sequence"/>
</dbReference>
<evidence type="ECO:0000313" key="1">
    <source>
        <dbReference type="EMBL" id="KAF6036965.1"/>
    </source>
</evidence>
<name>A0A7J7KFF6_BUGNE</name>
<keyword evidence="2" id="KW-1185">Reference proteome</keyword>
<organism evidence="1 2">
    <name type="scientific">Bugula neritina</name>
    <name type="common">Brown bryozoan</name>
    <name type="synonym">Sertularia neritina</name>
    <dbReference type="NCBI Taxonomy" id="10212"/>
    <lineage>
        <taxon>Eukaryota</taxon>
        <taxon>Metazoa</taxon>
        <taxon>Spiralia</taxon>
        <taxon>Lophotrochozoa</taxon>
        <taxon>Bryozoa</taxon>
        <taxon>Gymnolaemata</taxon>
        <taxon>Cheilostomatida</taxon>
        <taxon>Flustrina</taxon>
        <taxon>Buguloidea</taxon>
        <taxon>Bugulidae</taxon>
        <taxon>Bugula</taxon>
    </lineage>
</organism>
<comment type="caution">
    <text evidence="1">The sequence shown here is derived from an EMBL/GenBank/DDBJ whole genome shotgun (WGS) entry which is preliminary data.</text>
</comment>
<evidence type="ECO:0000313" key="2">
    <source>
        <dbReference type="Proteomes" id="UP000593567"/>
    </source>
</evidence>
<protein>
    <submittedName>
        <fullName evidence="1">Uncharacterized protein</fullName>
    </submittedName>
</protein>
<reference evidence="1" key="1">
    <citation type="submission" date="2020-06" db="EMBL/GenBank/DDBJ databases">
        <title>Draft genome of Bugula neritina, a colonial animal packing powerful symbionts and potential medicines.</title>
        <authorList>
            <person name="Rayko M."/>
        </authorList>
    </citation>
    <scope>NUCLEOTIDE SEQUENCE [LARGE SCALE GENOMIC DNA]</scope>
    <source>
        <strain evidence="1">Kwan_BN1</strain>
    </source>
</reference>
<sequence length="75" mass="9225">MQDYYTLNKLSRKDYNRNRKQTRSHLMKNASYLNKDERQKQVYVLLHISQNFKRAFNCNLIKAQSYKMLGVYWQT</sequence>